<name>A0AAV7RM58_PLEWA</name>
<organism evidence="1 2">
    <name type="scientific">Pleurodeles waltl</name>
    <name type="common">Iberian ribbed newt</name>
    <dbReference type="NCBI Taxonomy" id="8319"/>
    <lineage>
        <taxon>Eukaryota</taxon>
        <taxon>Metazoa</taxon>
        <taxon>Chordata</taxon>
        <taxon>Craniata</taxon>
        <taxon>Vertebrata</taxon>
        <taxon>Euteleostomi</taxon>
        <taxon>Amphibia</taxon>
        <taxon>Batrachia</taxon>
        <taxon>Caudata</taxon>
        <taxon>Salamandroidea</taxon>
        <taxon>Salamandridae</taxon>
        <taxon>Pleurodelinae</taxon>
        <taxon>Pleurodeles</taxon>
    </lineage>
</organism>
<evidence type="ECO:0000313" key="1">
    <source>
        <dbReference type="EMBL" id="KAJ1151865.1"/>
    </source>
</evidence>
<dbReference type="EMBL" id="JANPWB010000009">
    <property type="protein sequence ID" value="KAJ1151865.1"/>
    <property type="molecule type" value="Genomic_DNA"/>
</dbReference>
<protein>
    <submittedName>
        <fullName evidence="1">Uncharacterized protein</fullName>
    </submittedName>
</protein>
<keyword evidence="2" id="KW-1185">Reference proteome</keyword>
<dbReference type="AlphaFoldDB" id="A0AAV7RM58"/>
<proteinExistence type="predicted"/>
<reference evidence="1" key="1">
    <citation type="journal article" date="2022" name="bioRxiv">
        <title>Sequencing and chromosome-scale assembly of the giantPleurodeles waltlgenome.</title>
        <authorList>
            <person name="Brown T."/>
            <person name="Elewa A."/>
            <person name="Iarovenko S."/>
            <person name="Subramanian E."/>
            <person name="Araus A.J."/>
            <person name="Petzold A."/>
            <person name="Susuki M."/>
            <person name="Suzuki K.-i.T."/>
            <person name="Hayashi T."/>
            <person name="Toyoda A."/>
            <person name="Oliveira C."/>
            <person name="Osipova E."/>
            <person name="Leigh N.D."/>
            <person name="Simon A."/>
            <person name="Yun M.H."/>
        </authorList>
    </citation>
    <scope>NUCLEOTIDE SEQUENCE</scope>
    <source>
        <strain evidence="1">20211129_DDA</strain>
        <tissue evidence="1">Liver</tissue>
    </source>
</reference>
<comment type="caution">
    <text evidence="1">The sequence shown here is derived from an EMBL/GenBank/DDBJ whole genome shotgun (WGS) entry which is preliminary data.</text>
</comment>
<sequence length="132" mass="15493">MLPSCWSMRRASAVWRAGLTEFTTKERVRAMRKMRQGRFPDVHSSTPSQEGKQCNVLFFEQEQTPEGERCQVQTLGKNGARVWQRPFIKREGRNNEKGEARKVGRSSVQKIFQGYEAVVKQRQTMDRKEEWI</sequence>
<gene>
    <name evidence="1" type="ORF">NDU88_004644</name>
</gene>
<accession>A0AAV7RM58</accession>
<dbReference type="Proteomes" id="UP001066276">
    <property type="component" value="Chromosome 5"/>
</dbReference>
<evidence type="ECO:0000313" key="2">
    <source>
        <dbReference type="Proteomes" id="UP001066276"/>
    </source>
</evidence>